<organism evidence="2 3">
    <name type="scientific">Streptomyces uncialis</name>
    <dbReference type="NCBI Taxonomy" id="1048205"/>
    <lineage>
        <taxon>Bacteria</taxon>
        <taxon>Bacillati</taxon>
        <taxon>Actinomycetota</taxon>
        <taxon>Actinomycetes</taxon>
        <taxon>Kitasatosporales</taxon>
        <taxon>Streptomycetaceae</taxon>
        <taxon>Streptomyces</taxon>
    </lineage>
</organism>
<protein>
    <submittedName>
        <fullName evidence="2">Uncharacterized protein</fullName>
    </submittedName>
</protein>
<sequence>MRERPELDPGPSERAGDGPVDGSIDGPGDGSIGRSIDGGPQAGAEQVAGPVAGLVRGAELVHGALRVRVITLCAPRVRRARSFSFCAPSTG</sequence>
<dbReference type="Proteomes" id="UP000186455">
    <property type="component" value="Unassembled WGS sequence"/>
</dbReference>
<dbReference type="AlphaFoldDB" id="A0A1Q4VER5"/>
<dbReference type="STRING" id="1048205.AB852_06775"/>
<feature type="region of interest" description="Disordered" evidence="1">
    <location>
        <begin position="1"/>
        <end position="45"/>
    </location>
</feature>
<comment type="caution">
    <text evidence="2">The sequence shown here is derived from an EMBL/GenBank/DDBJ whole genome shotgun (WGS) entry which is preliminary data.</text>
</comment>
<reference evidence="2 3" key="1">
    <citation type="submission" date="2015-06" db="EMBL/GenBank/DDBJ databases">
        <title>Cloning and characterization of the uncialamcin biosynthetic gene cluster.</title>
        <authorList>
            <person name="Yan X."/>
            <person name="Huang T."/>
            <person name="Ge H."/>
            <person name="Shen B."/>
        </authorList>
    </citation>
    <scope>NUCLEOTIDE SEQUENCE [LARGE SCALE GENOMIC DNA]</scope>
    <source>
        <strain evidence="2 3">DCA2648</strain>
    </source>
</reference>
<evidence type="ECO:0000313" key="3">
    <source>
        <dbReference type="Proteomes" id="UP000186455"/>
    </source>
</evidence>
<dbReference type="EMBL" id="LFBV01000001">
    <property type="protein sequence ID" value="OKH96307.1"/>
    <property type="molecule type" value="Genomic_DNA"/>
</dbReference>
<gene>
    <name evidence="2" type="ORF">AB852_06775</name>
</gene>
<proteinExistence type="predicted"/>
<name>A0A1Q4VER5_9ACTN</name>
<evidence type="ECO:0000313" key="2">
    <source>
        <dbReference type="EMBL" id="OKH96307.1"/>
    </source>
</evidence>
<keyword evidence="3" id="KW-1185">Reference proteome</keyword>
<accession>A0A1Q4VER5</accession>
<evidence type="ECO:0000256" key="1">
    <source>
        <dbReference type="SAM" id="MobiDB-lite"/>
    </source>
</evidence>